<protein>
    <submittedName>
        <fullName evidence="1">Uncharacterized protein</fullName>
    </submittedName>
</protein>
<dbReference type="InterPro" id="IPR029465">
    <property type="entry name" value="ATPgrasp_TupA"/>
</dbReference>
<organism evidence="1 2">
    <name type="scientific">Serratia odorifera</name>
    <dbReference type="NCBI Taxonomy" id="618"/>
    <lineage>
        <taxon>Bacteria</taxon>
        <taxon>Pseudomonadati</taxon>
        <taxon>Pseudomonadota</taxon>
        <taxon>Gammaproteobacteria</taxon>
        <taxon>Enterobacterales</taxon>
        <taxon>Yersiniaceae</taxon>
        <taxon>Serratia</taxon>
    </lineage>
</organism>
<dbReference type="AlphaFoldDB" id="A0A3S4EZ80"/>
<evidence type="ECO:0000313" key="2">
    <source>
        <dbReference type="Proteomes" id="UP000281391"/>
    </source>
</evidence>
<gene>
    <name evidence="1" type="ORF">NCTC11214_03915</name>
</gene>
<sequence>MLNALIKGISRRLPDAWHHQIKYAMYFKRLPNLAQPRGFSEKIMRRKVYPRSIYSTLSDKYRVREFIAGLWGEDYLIELYAEGRELSYDMFQRLPQAFVLKANHGSGYNRLVFDKQRVSYAELYDLSRRWLRSNFYQQSRERHYQDIEPRIMAERLLLDNGAVPNDLKFHCFNRDGEIRIFIQVDYQRFGQHRRDLFDERWNRTEIRICLPNAEQPAARPSQLDDMLRLARLTVQQFSYLRVDMYQVGQRVYFGELTFTPGAGLSRLMPKNIEQEWGSYFTE</sequence>
<dbReference type="Pfam" id="PF14305">
    <property type="entry name" value="ATPgrasp_TupA"/>
    <property type="match status" value="1"/>
</dbReference>
<evidence type="ECO:0000313" key="1">
    <source>
        <dbReference type="EMBL" id="VDZ61884.1"/>
    </source>
</evidence>
<name>A0A3S4EZ80_SEROD</name>
<proteinExistence type="predicted"/>
<reference evidence="1 2" key="1">
    <citation type="submission" date="2018-12" db="EMBL/GenBank/DDBJ databases">
        <authorList>
            <consortium name="Pathogen Informatics"/>
        </authorList>
    </citation>
    <scope>NUCLEOTIDE SEQUENCE [LARGE SCALE GENOMIC DNA]</scope>
    <source>
        <strain evidence="1 2">NCTC11214</strain>
    </source>
</reference>
<accession>A0A3S4EZ80</accession>
<dbReference type="RefSeq" id="WP_039992697.1">
    <property type="nucleotide sequence ID" value="NZ_JAEKCK010000002.1"/>
</dbReference>
<dbReference type="KEGG" id="sof:NCTC11214_03915"/>
<dbReference type="EMBL" id="LR134117">
    <property type="protein sequence ID" value="VDZ61884.1"/>
    <property type="molecule type" value="Genomic_DNA"/>
</dbReference>
<dbReference type="Proteomes" id="UP000281391">
    <property type="component" value="Chromosome"/>
</dbReference>